<evidence type="ECO:0000259" key="2">
    <source>
        <dbReference type="PROSITE" id="PS50943"/>
    </source>
</evidence>
<gene>
    <name evidence="3" type="ORF">KDAU_19680</name>
</gene>
<accession>A0A401ZCQ9</accession>
<sequence length="343" mass="38044">MYGMETSKQKSFAEIVKHQREMRGWSQARMAEELGTTPNRISSWERNVSVPSAYFREKLCSLLDMNAHELGLLSESPPAVPSISISEDQAMALDPSMEVSETVAERSLIGPRPATRKRLFILAPLITLIVVASAAFIAFSSGFISISPSDPYPPRTGHLVLDSTLQQQDPAINWQEGTNASDARCTFKNNTYVAYQPLTGYFHACIAQKTDYTNFAYEVEMTIEQGDFGGIVFRSEDGIDGRFYLFRVHTDGSYWLYRFADNSIAHATLLDQGTCKTFNQGLNQPNLIAVVAQNDVLTLYVNQREISSVHDGGYTHGQIGLLAGSMTMGPAEAAFKNVRVWTL</sequence>
<dbReference type="Proteomes" id="UP000287224">
    <property type="component" value="Unassembled WGS sequence"/>
</dbReference>
<keyword evidence="1" id="KW-0812">Transmembrane</keyword>
<dbReference type="InterPro" id="IPR001387">
    <property type="entry name" value="Cro/C1-type_HTH"/>
</dbReference>
<evidence type="ECO:0000313" key="4">
    <source>
        <dbReference type="Proteomes" id="UP000287224"/>
    </source>
</evidence>
<dbReference type="Gene3D" id="1.10.260.40">
    <property type="entry name" value="lambda repressor-like DNA-binding domains"/>
    <property type="match status" value="1"/>
</dbReference>
<dbReference type="PROSITE" id="PS50943">
    <property type="entry name" value="HTH_CROC1"/>
    <property type="match status" value="1"/>
</dbReference>
<organism evidence="3 4">
    <name type="scientific">Dictyobacter aurantiacus</name>
    <dbReference type="NCBI Taxonomy" id="1936993"/>
    <lineage>
        <taxon>Bacteria</taxon>
        <taxon>Bacillati</taxon>
        <taxon>Chloroflexota</taxon>
        <taxon>Ktedonobacteria</taxon>
        <taxon>Ktedonobacterales</taxon>
        <taxon>Dictyobacteraceae</taxon>
        <taxon>Dictyobacter</taxon>
    </lineage>
</organism>
<dbReference type="CDD" id="cd00093">
    <property type="entry name" value="HTH_XRE"/>
    <property type="match status" value="1"/>
</dbReference>
<dbReference type="SUPFAM" id="SSF47413">
    <property type="entry name" value="lambda repressor-like DNA-binding domains"/>
    <property type="match status" value="1"/>
</dbReference>
<dbReference type="AlphaFoldDB" id="A0A401ZCQ9"/>
<proteinExistence type="predicted"/>
<dbReference type="SMART" id="SM00530">
    <property type="entry name" value="HTH_XRE"/>
    <property type="match status" value="1"/>
</dbReference>
<dbReference type="InterPro" id="IPR010982">
    <property type="entry name" value="Lambda_DNA-bd_dom_sf"/>
</dbReference>
<protein>
    <recommendedName>
        <fullName evidence="2">HTH cro/C1-type domain-containing protein</fullName>
    </recommendedName>
</protein>
<evidence type="ECO:0000313" key="3">
    <source>
        <dbReference type="EMBL" id="GCE04639.1"/>
    </source>
</evidence>
<feature type="transmembrane region" description="Helical" evidence="1">
    <location>
        <begin position="119"/>
        <end position="144"/>
    </location>
</feature>
<dbReference type="Gene3D" id="2.60.120.560">
    <property type="entry name" value="Exo-inulinase, domain 1"/>
    <property type="match status" value="1"/>
</dbReference>
<dbReference type="GO" id="GO:0003677">
    <property type="term" value="F:DNA binding"/>
    <property type="evidence" value="ECO:0007669"/>
    <property type="project" value="InterPro"/>
</dbReference>
<dbReference type="Pfam" id="PF01381">
    <property type="entry name" value="HTH_3"/>
    <property type="match status" value="1"/>
</dbReference>
<keyword evidence="4" id="KW-1185">Reference proteome</keyword>
<evidence type="ECO:0000256" key="1">
    <source>
        <dbReference type="SAM" id="Phobius"/>
    </source>
</evidence>
<comment type="caution">
    <text evidence="3">The sequence shown here is derived from an EMBL/GenBank/DDBJ whole genome shotgun (WGS) entry which is preliminary data.</text>
</comment>
<name>A0A401ZCQ9_9CHLR</name>
<keyword evidence="1" id="KW-0472">Membrane</keyword>
<dbReference type="EMBL" id="BIFQ01000001">
    <property type="protein sequence ID" value="GCE04639.1"/>
    <property type="molecule type" value="Genomic_DNA"/>
</dbReference>
<feature type="domain" description="HTH cro/C1-type" evidence="2">
    <location>
        <begin position="16"/>
        <end position="70"/>
    </location>
</feature>
<reference evidence="4" key="1">
    <citation type="submission" date="2018-12" db="EMBL/GenBank/DDBJ databases">
        <title>Tengunoibacter tsumagoiensis gen. nov., sp. nov., Dictyobacter kobayashii sp. nov., D. alpinus sp. nov., and D. joshuensis sp. nov. and description of Dictyobacteraceae fam. nov. within the order Ktedonobacterales isolated from Tengu-no-mugimeshi.</title>
        <authorList>
            <person name="Wang C.M."/>
            <person name="Zheng Y."/>
            <person name="Sakai Y."/>
            <person name="Toyoda A."/>
            <person name="Minakuchi Y."/>
            <person name="Abe K."/>
            <person name="Yokota A."/>
            <person name="Yabe S."/>
        </authorList>
    </citation>
    <scope>NUCLEOTIDE SEQUENCE [LARGE SCALE GENOMIC DNA]</scope>
    <source>
        <strain evidence="4">S-27</strain>
    </source>
</reference>
<keyword evidence="1" id="KW-1133">Transmembrane helix</keyword>